<keyword evidence="1 2" id="KW-0808">Transferase</keyword>
<dbReference type="PANTHER" id="PTHR48207:SF3">
    <property type="entry name" value="SUCCINATE--HYDROXYMETHYLGLUTARATE COA-TRANSFERASE"/>
    <property type="match status" value="1"/>
</dbReference>
<dbReference type="EMBL" id="JAGWCR010000007">
    <property type="protein sequence ID" value="MBS3649810.1"/>
    <property type="molecule type" value="Genomic_DNA"/>
</dbReference>
<dbReference type="Gene3D" id="3.30.1540.10">
    <property type="entry name" value="formyl-coa transferase, domain 3"/>
    <property type="match status" value="1"/>
</dbReference>
<dbReference type="Proteomes" id="UP000680348">
    <property type="component" value="Unassembled WGS sequence"/>
</dbReference>
<dbReference type="PANTHER" id="PTHR48207">
    <property type="entry name" value="SUCCINATE--HYDROXYMETHYLGLUTARATE COA-TRANSFERASE"/>
    <property type="match status" value="1"/>
</dbReference>
<gene>
    <name evidence="2" type="ORF">KEU06_14455</name>
</gene>
<organism evidence="2 3">
    <name type="scientific">Pseudaminobacter soli</name>
    <name type="common">ex Zhang et al. 2022</name>
    <dbReference type="NCBI Taxonomy" id="2831468"/>
    <lineage>
        <taxon>Bacteria</taxon>
        <taxon>Pseudomonadati</taxon>
        <taxon>Pseudomonadota</taxon>
        <taxon>Alphaproteobacteria</taxon>
        <taxon>Hyphomicrobiales</taxon>
        <taxon>Phyllobacteriaceae</taxon>
        <taxon>Pseudaminobacter</taxon>
    </lineage>
</organism>
<dbReference type="Pfam" id="PF02515">
    <property type="entry name" value="CoA_transf_3"/>
    <property type="match status" value="1"/>
</dbReference>
<dbReference type="Gene3D" id="3.40.50.10540">
    <property type="entry name" value="Crotonobetainyl-coa:carnitine coa-transferase, domain 1"/>
    <property type="match status" value="1"/>
</dbReference>
<dbReference type="InterPro" id="IPR050483">
    <property type="entry name" value="CoA-transferase_III_domain"/>
</dbReference>
<reference evidence="2" key="1">
    <citation type="submission" date="2021-04" db="EMBL/GenBank/DDBJ databases">
        <title>Pseudaminobacter soli sp. nov., isolated from paddy soil contaminated by heavy metals.</title>
        <authorList>
            <person name="Zhang K."/>
        </authorList>
    </citation>
    <scope>NUCLEOTIDE SEQUENCE</scope>
    <source>
        <strain evidence="2">19-2017</strain>
    </source>
</reference>
<dbReference type="InterPro" id="IPR003673">
    <property type="entry name" value="CoA-Trfase_fam_III"/>
</dbReference>
<evidence type="ECO:0000256" key="1">
    <source>
        <dbReference type="ARBA" id="ARBA00022679"/>
    </source>
</evidence>
<proteinExistence type="predicted"/>
<accession>A0A942E2G4</accession>
<dbReference type="SUPFAM" id="SSF89796">
    <property type="entry name" value="CoA-transferase family III (CaiB/BaiF)"/>
    <property type="match status" value="1"/>
</dbReference>
<sequence length="403" mass="43842">MTAKQKKATGPLAGLKVLDLSQIMAGPYCTMVLGDLGAEIVKIEKPGSGDDSRQMGPYVDGESASFAHINRNKLGVVLDIKSERGREIVHQLAREADVVVENFRVGVTERLGVDYKTLSALNRRLIYCSISGYGQTGPYAKKGGFDLVAQGATGIMSITGEPDGRPLKSGIAIYDVGAGLTATYSILAARIHQLQTGEGQHIDISLAECGLPWFAWEAAAYFTKGIVPRATGSRHRFDAPYQAFKTGDGFLVLGAANQRSWERLCRDVLGRSDLVEDPRFLTNSERMDNIDQLEPILEAEFAKRDAATWIELCTAASVPCGPINDFHQAMNDPHYLARDMVMEVDHPVFGRMKVIGIPAKFSKTPGDIRLAAPTMGRDTDAVLEDLGFTPEQIKDLRVSGVVQ</sequence>
<name>A0A942E2G4_9HYPH</name>
<keyword evidence="3" id="KW-1185">Reference proteome</keyword>
<protein>
    <submittedName>
        <fullName evidence="2">CoA transferase</fullName>
    </submittedName>
</protein>
<dbReference type="InterPro" id="IPR023606">
    <property type="entry name" value="CoA-Trfase_III_dom_1_sf"/>
</dbReference>
<dbReference type="InterPro" id="IPR044855">
    <property type="entry name" value="CoA-Trfase_III_dom3_sf"/>
</dbReference>
<evidence type="ECO:0000313" key="3">
    <source>
        <dbReference type="Proteomes" id="UP000680348"/>
    </source>
</evidence>
<evidence type="ECO:0000313" key="2">
    <source>
        <dbReference type="EMBL" id="MBS3649810.1"/>
    </source>
</evidence>
<comment type="caution">
    <text evidence="2">The sequence shown here is derived from an EMBL/GenBank/DDBJ whole genome shotgun (WGS) entry which is preliminary data.</text>
</comment>
<dbReference type="AlphaFoldDB" id="A0A942E2G4"/>
<dbReference type="GO" id="GO:0008410">
    <property type="term" value="F:CoA-transferase activity"/>
    <property type="evidence" value="ECO:0007669"/>
    <property type="project" value="TreeGrafter"/>
</dbReference>
<dbReference type="RefSeq" id="WP_188255369.1">
    <property type="nucleotide sequence ID" value="NZ_JABVCF010000007.1"/>
</dbReference>